<proteinExistence type="predicted"/>
<evidence type="ECO:0000256" key="3">
    <source>
        <dbReference type="ARBA" id="ARBA00022989"/>
    </source>
</evidence>
<name>A0A7L6N4L0_9MOLU</name>
<gene>
    <name evidence="7" type="ORF">HF295_06050</name>
</gene>
<dbReference type="Proteomes" id="UP000512167">
    <property type="component" value="Chromosome"/>
</dbReference>
<keyword evidence="8" id="KW-1185">Reference proteome</keyword>
<dbReference type="RefSeq" id="WP_312031270.1">
    <property type="nucleotide sequence ID" value="NZ_CP051151.1"/>
</dbReference>
<feature type="transmembrane region" description="Helical" evidence="5">
    <location>
        <begin position="56"/>
        <end position="76"/>
    </location>
</feature>
<feature type="transmembrane region" description="Helical" evidence="5">
    <location>
        <begin position="6"/>
        <end position="25"/>
    </location>
</feature>
<feature type="domain" description="NfeD-like C-terminal" evidence="6">
    <location>
        <begin position="90"/>
        <end position="146"/>
    </location>
</feature>
<comment type="subcellular location">
    <subcellularLocation>
        <location evidence="1">Membrane</location>
        <topology evidence="1">Multi-pass membrane protein</topology>
    </subcellularLocation>
</comment>
<evidence type="ECO:0000256" key="5">
    <source>
        <dbReference type="SAM" id="Phobius"/>
    </source>
</evidence>
<dbReference type="SUPFAM" id="SSF141322">
    <property type="entry name" value="NfeD domain-like"/>
    <property type="match status" value="1"/>
</dbReference>
<dbReference type="EMBL" id="CP051151">
    <property type="protein sequence ID" value="QLY40432.1"/>
    <property type="molecule type" value="Genomic_DNA"/>
</dbReference>
<evidence type="ECO:0000259" key="6">
    <source>
        <dbReference type="Pfam" id="PF01957"/>
    </source>
</evidence>
<feature type="transmembrane region" description="Helical" evidence="5">
    <location>
        <begin position="32"/>
        <end position="50"/>
    </location>
</feature>
<dbReference type="Gene3D" id="2.40.50.140">
    <property type="entry name" value="Nucleic acid-binding proteins"/>
    <property type="match status" value="1"/>
</dbReference>
<sequence length="148" mass="17046">MVLNIFTENYMIFIWFAIIIVAFFIEIETMDLSSIWFAAGAFIALIVSIFTESIWIQVIVFIVTSTLLLLSLRPIFKKYMNRNEIRTNASALIDQEAICIKPIIDNERGEVKIQGKKWTAISNENIYENERVIVLAISGVKLVVKRKK</sequence>
<evidence type="ECO:0000256" key="2">
    <source>
        <dbReference type="ARBA" id="ARBA00022692"/>
    </source>
</evidence>
<evidence type="ECO:0000256" key="4">
    <source>
        <dbReference type="ARBA" id="ARBA00023136"/>
    </source>
</evidence>
<reference evidence="7 8" key="1">
    <citation type="submission" date="2020-04" db="EMBL/GenBank/DDBJ databases">
        <authorList>
            <person name="Zheng R.K."/>
            <person name="Sun C.M."/>
        </authorList>
    </citation>
    <scope>NUCLEOTIDE SEQUENCE [LARGE SCALE GENOMIC DNA]</scope>
    <source>
        <strain evidence="8">zrk29</strain>
    </source>
</reference>
<dbReference type="PANTHER" id="PTHR33507:SF3">
    <property type="entry name" value="INNER MEMBRANE PROTEIN YBBJ"/>
    <property type="match status" value="1"/>
</dbReference>
<dbReference type="Pfam" id="PF01957">
    <property type="entry name" value="NfeD"/>
    <property type="match status" value="1"/>
</dbReference>
<evidence type="ECO:0000313" key="8">
    <source>
        <dbReference type="Proteomes" id="UP000512167"/>
    </source>
</evidence>
<keyword evidence="2 5" id="KW-0812">Transmembrane</keyword>
<dbReference type="PANTHER" id="PTHR33507">
    <property type="entry name" value="INNER MEMBRANE PROTEIN YBBJ"/>
    <property type="match status" value="1"/>
</dbReference>
<keyword evidence="3 5" id="KW-1133">Transmembrane helix</keyword>
<dbReference type="AlphaFoldDB" id="A0A7L6N4L0"/>
<dbReference type="InterPro" id="IPR002810">
    <property type="entry name" value="NfeD-like_C"/>
</dbReference>
<dbReference type="InterPro" id="IPR052165">
    <property type="entry name" value="Membrane_assoc_protease"/>
</dbReference>
<dbReference type="KEGG" id="tbk:HF295_06050"/>
<evidence type="ECO:0000256" key="1">
    <source>
        <dbReference type="ARBA" id="ARBA00004141"/>
    </source>
</evidence>
<accession>A0A7L6N4L0</accession>
<protein>
    <submittedName>
        <fullName evidence="7">NfeD family protein</fullName>
    </submittedName>
</protein>
<keyword evidence="4 5" id="KW-0472">Membrane</keyword>
<dbReference type="GO" id="GO:0005886">
    <property type="term" value="C:plasma membrane"/>
    <property type="evidence" value="ECO:0007669"/>
    <property type="project" value="TreeGrafter"/>
</dbReference>
<organism evidence="7 8">
    <name type="scientific">Hujiaoplasma nucleasis</name>
    <dbReference type="NCBI Taxonomy" id="2725268"/>
    <lineage>
        <taxon>Bacteria</taxon>
        <taxon>Bacillati</taxon>
        <taxon>Mycoplasmatota</taxon>
        <taxon>Mollicutes</taxon>
        <taxon>Candidatus Izemoplasmatales</taxon>
        <taxon>Hujiaoplasmataceae</taxon>
        <taxon>Hujiaoplasma</taxon>
    </lineage>
</organism>
<dbReference type="InterPro" id="IPR012340">
    <property type="entry name" value="NA-bd_OB-fold"/>
</dbReference>
<evidence type="ECO:0000313" key="7">
    <source>
        <dbReference type="EMBL" id="QLY40432.1"/>
    </source>
</evidence>